<reference evidence="4" key="1">
    <citation type="submission" date="2025-08" db="UniProtKB">
        <authorList>
            <consortium name="RefSeq"/>
        </authorList>
    </citation>
    <scope>IDENTIFICATION</scope>
    <source>
        <strain evidence="4">14028-0561.14</strain>
        <tissue evidence="4">Whole fly</tissue>
    </source>
</reference>
<dbReference type="InterPro" id="IPR001660">
    <property type="entry name" value="SAM"/>
</dbReference>
<evidence type="ECO:0000313" key="4">
    <source>
        <dbReference type="RefSeq" id="XP_017019387.1"/>
    </source>
</evidence>
<evidence type="ECO:0000313" key="3">
    <source>
        <dbReference type="Proteomes" id="UP001652661"/>
    </source>
</evidence>
<evidence type="ECO:0000259" key="2">
    <source>
        <dbReference type="Pfam" id="PF07647"/>
    </source>
</evidence>
<feature type="compositionally biased region" description="Polar residues" evidence="1">
    <location>
        <begin position="109"/>
        <end position="119"/>
    </location>
</feature>
<dbReference type="Proteomes" id="UP001652661">
    <property type="component" value="Chromosome 3L"/>
</dbReference>
<dbReference type="SUPFAM" id="SSF47769">
    <property type="entry name" value="SAM/Pointed domain"/>
    <property type="match status" value="1"/>
</dbReference>
<accession>A0A6P4HTJ3</accession>
<gene>
    <name evidence="4" type="primary">gnu</name>
</gene>
<feature type="domain" description="SAM" evidence="2">
    <location>
        <begin position="181"/>
        <end position="241"/>
    </location>
</feature>
<dbReference type="AlphaFoldDB" id="A0A6P4HTJ3"/>
<protein>
    <submittedName>
        <fullName evidence="4">Uncharacterized protein gnu</fullName>
    </submittedName>
</protein>
<sequence>MFSCACTCCKIYKMDRYNRAWRDPGSPLTPLTPLSTQAFTFETTEDSVTPTGPRGTKSCTRTGLFGIPKANHHLQVPGCRPATSARSLTGSRRQPTRFSQAFMRTRSVFSPSSQSTLMEGSSLPREKSIPVDPKSRTMQESRVKPHIRVKQEPSKVKKEAEESARSPNHQRFKQGSPVEHPSLSPRVRSLLSRTGNEHLTELFTRQEIDIEVLIHMTLEDLAALGVRGAREVKVAMQIIQLAKKFF</sequence>
<organism evidence="3 4">
    <name type="scientific">Drosophila kikkawai</name>
    <name type="common">Fruit fly</name>
    <dbReference type="NCBI Taxonomy" id="30033"/>
    <lineage>
        <taxon>Eukaryota</taxon>
        <taxon>Metazoa</taxon>
        <taxon>Ecdysozoa</taxon>
        <taxon>Arthropoda</taxon>
        <taxon>Hexapoda</taxon>
        <taxon>Insecta</taxon>
        <taxon>Pterygota</taxon>
        <taxon>Neoptera</taxon>
        <taxon>Endopterygota</taxon>
        <taxon>Diptera</taxon>
        <taxon>Brachycera</taxon>
        <taxon>Muscomorpha</taxon>
        <taxon>Ephydroidea</taxon>
        <taxon>Drosophilidae</taxon>
        <taxon>Drosophila</taxon>
        <taxon>Sophophora</taxon>
    </lineage>
</organism>
<name>A0A6P4HTJ3_DROKI</name>
<feature type="region of interest" description="Disordered" evidence="1">
    <location>
        <begin position="109"/>
        <end position="184"/>
    </location>
</feature>
<dbReference type="CDD" id="cd09487">
    <property type="entry name" value="SAM_superfamily"/>
    <property type="match status" value="1"/>
</dbReference>
<feature type="compositionally biased region" description="Basic and acidic residues" evidence="1">
    <location>
        <begin position="124"/>
        <end position="164"/>
    </location>
</feature>
<dbReference type="Gene3D" id="1.10.150.50">
    <property type="entry name" value="Transcription Factor, Ets-1"/>
    <property type="match status" value="1"/>
</dbReference>
<proteinExistence type="predicted"/>
<dbReference type="Pfam" id="PF07647">
    <property type="entry name" value="SAM_2"/>
    <property type="match status" value="1"/>
</dbReference>
<evidence type="ECO:0000256" key="1">
    <source>
        <dbReference type="SAM" id="MobiDB-lite"/>
    </source>
</evidence>
<dbReference type="OrthoDB" id="539213at2759"/>
<dbReference type="InterPro" id="IPR013761">
    <property type="entry name" value="SAM/pointed_sf"/>
</dbReference>
<keyword evidence="3" id="KW-1185">Reference proteome</keyword>
<dbReference type="RefSeq" id="XP_017019387.1">
    <property type="nucleotide sequence ID" value="XM_017163898.3"/>
</dbReference>